<protein>
    <submittedName>
        <fullName evidence="5 6">ADP-ribosylation factor-like protein 13A isoform X1</fullName>
    </submittedName>
</protein>
<dbReference type="Pfam" id="PF00025">
    <property type="entry name" value="Arf"/>
    <property type="match status" value="1"/>
</dbReference>
<feature type="region of interest" description="Disordered" evidence="3">
    <location>
        <begin position="330"/>
        <end position="356"/>
    </location>
</feature>
<dbReference type="PANTHER" id="PTHR46090">
    <property type="entry name" value="ADP-RIBOSYLATION FACTOR-LIKE PROTEIN 13B"/>
    <property type="match status" value="1"/>
</dbReference>
<dbReference type="RefSeq" id="XP_072812529.1">
    <property type="nucleotide sequence ID" value="XM_072956428.1"/>
</dbReference>
<dbReference type="SUPFAM" id="SSF52540">
    <property type="entry name" value="P-loop containing nucleoside triphosphate hydrolases"/>
    <property type="match status" value="1"/>
</dbReference>
<keyword evidence="2" id="KW-0342">GTP-binding</keyword>
<gene>
    <name evidence="5 6 7 8" type="primary">ARL13A</name>
</gene>
<reference evidence="5 6" key="1">
    <citation type="submission" date="2025-05" db="UniProtKB">
        <authorList>
            <consortium name="RefSeq"/>
        </authorList>
    </citation>
    <scope>IDENTIFICATION</scope>
</reference>
<evidence type="ECO:0000256" key="1">
    <source>
        <dbReference type="ARBA" id="ARBA00022741"/>
    </source>
</evidence>
<dbReference type="SMART" id="SM00177">
    <property type="entry name" value="ARF"/>
    <property type="match status" value="1"/>
</dbReference>
<dbReference type="InterPro" id="IPR027417">
    <property type="entry name" value="P-loop_NTPase"/>
</dbReference>
<feature type="region of interest" description="Disordered" evidence="3">
    <location>
        <begin position="228"/>
        <end position="279"/>
    </location>
</feature>
<sequence>MFRLLTSCWPHSKETEETRRNVTLIIIGLDNSGKTVLMEAIRRQFSMAKEQSATDVHSEEYLRPPLSMEDCQSQSMLPSRMGSCMQSELTTLLLDDHEVSIYELNGDTKGQEIWPNYYAQAHGLVFVLDSSDFSRMPEVKVILTRLLSDERVAGKPFLILANKQDKKDARLPCDIIEYLLLETLMNEKKSPCRVEPCSAIINLQRKNHQPVIEGLRWLISVIEYKREELRTRQQPPPSSIPASGSLGERCSSESFATRMGMAKGKRPLQRQSSMEPRPLKPILQKEDIRVRAKKNISVTFALEEPMEEGECSGGNGSQNITEHHYNQRANLQSQDPYAKDNPFEEPRAKKRMDTWDPEEILVDNPCEEAFGSCDF</sequence>
<evidence type="ECO:0000313" key="7">
    <source>
        <dbReference type="RefSeq" id="XP_072812529.1"/>
    </source>
</evidence>
<organism evidence="4 7">
    <name type="scientific">Vicugna pacos</name>
    <name type="common">Alpaca</name>
    <name type="synonym">Lama pacos</name>
    <dbReference type="NCBI Taxonomy" id="30538"/>
    <lineage>
        <taxon>Eukaryota</taxon>
        <taxon>Metazoa</taxon>
        <taxon>Chordata</taxon>
        <taxon>Craniata</taxon>
        <taxon>Vertebrata</taxon>
        <taxon>Euteleostomi</taxon>
        <taxon>Mammalia</taxon>
        <taxon>Eutheria</taxon>
        <taxon>Laurasiatheria</taxon>
        <taxon>Artiodactyla</taxon>
        <taxon>Tylopoda</taxon>
        <taxon>Camelidae</taxon>
        <taxon>Vicugna</taxon>
    </lineage>
</organism>
<dbReference type="InterPro" id="IPR051995">
    <property type="entry name" value="Ciliary_GTPase"/>
</dbReference>
<feature type="compositionally biased region" description="Basic and acidic residues" evidence="3">
    <location>
        <begin position="337"/>
        <end position="354"/>
    </location>
</feature>
<evidence type="ECO:0000313" key="6">
    <source>
        <dbReference type="RefSeq" id="XP_072812528.1"/>
    </source>
</evidence>
<evidence type="ECO:0000313" key="4">
    <source>
        <dbReference type="Proteomes" id="UP001652581"/>
    </source>
</evidence>
<keyword evidence="4" id="KW-1185">Reference proteome</keyword>
<proteinExistence type="predicted"/>
<dbReference type="GeneID" id="102538517"/>
<evidence type="ECO:0000256" key="3">
    <source>
        <dbReference type="SAM" id="MobiDB-lite"/>
    </source>
</evidence>
<dbReference type="InterPro" id="IPR006689">
    <property type="entry name" value="Small_GTPase_ARF/SAR"/>
</dbReference>
<dbReference type="Gene3D" id="3.40.50.300">
    <property type="entry name" value="P-loop containing nucleotide triphosphate hydrolases"/>
    <property type="match status" value="1"/>
</dbReference>
<evidence type="ECO:0000313" key="8">
    <source>
        <dbReference type="RefSeq" id="XP_072812530.1"/>
    </source>
</evidence>
<dbReference type="RefSeq" id="XP_072812530.1">
    <property type="nucleotide sequence ID" value="XM_072956429.1"/>
</dbReference>
<dbReference type="PANTHER" id="PTHR46090:SF1">
    <property type="entry name" value="ADP-RIBOSYLATION FACTOR-LIKE PROTEIN 13A"/>
    <property type="match status" value="1"/>
</dbReference>
<accession>A0ABM5CV44</accession>
<keyword evidence="1" id="KW-0547">Nucleotide-binding</keyword>
<evidence type="ECO:0000313" key="5">
    <source>
        <dbReference type="RefSeq" id="XP_072812527.1"/>
    </source>
</evidence>
<dbReference type="Proteomes" id="UP001652581">
    <property type="component" value="Chromosome X"/>
</dbReference>
<name>A0ABM5CV44_VICPA</name>
<dbReference type="PROSITE" id="PS51417">
    <property type="entry name" value="ARF"/>
    <property type="match status" value="1"/>
</dbReference>
<dbReference type="RefSeq" id="XP_072812528.1">
    <property type="nucleotide sequence ID" value="XM_072956427.1"/>
</dbReference>
<evidence type="ECO:0000256" key="2">
    <source>
        <dbReference type="ARBA" id="ARBA00023134"/>
    </source>
</evidence>
<dbReference type="RefSeq" id="XP_072812527.1">
    <property type="nucleotide sequence ID" value="XM_072956426.1"/>
</dbReference>